<organism evidence="8 9">
    <name type="scientific">Oribacterium sinus</name>
    <dbReference type="NCBI Taxonomy" id="237576"/>
    <lineage>
        <taxon>Bacteria</taxon>
        <taxon>Bacillati</taxon>
        <taxon>Bacillota</taxon>
        <taxon>Clostridia</taxon>
        <taxon>Lachnospirales</taxon>
        <taxon>Lachnospiraceae</taxon>
        <taxon>Oribacterium</taxon>
    </lineage>
</organism>
<keyword evidence="3" id="KW-1003">Cell membrane</keyword>
<dbReference type="GO" id="GO:0016746">
    <property type="term" value="F:acyltransferase activity"/>
    <property type="evidence" value="ECO:0007669"/>
    <property type="project" value="InterPro"/>
</dbReference>
<feature type="transmembrane region" description="Helical" evidence="7">
    <location>
        <begin position="6"/>
        <end position="22"/>
    </location>
</feature>
<dbReference type="Proteomes" id="UP000780721">
    <property type="component" value="Unassembled WGS sequence"/>
</dbReference>
<evidence type="ECO:0000256" key="2">
    <source>
        <dbReference type="ARBA" id="ARBA00010323"/>
    </source>
</evidence>
<feature type="transmembrane region" description="Helical" evidence="7">
    <location>
        <begin position="34"/>
        <end position="62"/>
    </location>
</feature>
<keyword evidence="4 7" id="KW-0812">Transmembrane</keyword>
<evidence type="ECO:0000313" key="9">
    <source>
        <dbReference type="Proteomes" id="UP000780721"/>
    </source>
</evidence>
<dbReference type="PANTHER" id="PTHR13285">
    <property type="entry name" value="ACYLTRANSFERASE"/>
    <property type="match status" value="1"/>
</dbReference>
<dbReference type="PANTHER" id="PTHR13285:SF18">
    <property type="entry name" value="PROTEIN-CYSTEINE N-PALMITOYLTRANSFERASE RASP"/>
    <property type="match status" value="1"/>
</dbReference>
<feature type="transmembrane region" description="Helical" evidence="7">
    <location>
        <begin position="222"/>
        <end position="240"/>
    </location>
</feature>
<evidence type="ECO:0000313" key="8">
    <source>
        <dbReference type="EMBL" id="MBF1304981.1"/>
    </source>
</evidence>
<comment type="similarity">
    <text evidence="2">Belongs to the membrane-bound acyltransferase family.</text>
</comment>
<dbReference type="PIRSF" id="PIRSF016636">
    <property type="entry name" value="AlgI_DltB"/>
    <property type="match status" value="1"/>
</dbReference>
<evidence type="ECO:0000256" key="7">
    <source>
        <dbReference type="SAM" id="Phobius"/>
    </source>
</evidence>
<dbReference type="EMBL" id="JABZRB010000079">
    <property type="protein sequence ID" value="MBF1304981.1"/>
    <property type="molecule type" value="Genomic_DNA"/>
</dbReference>
<feature type="transmembrane region" description="Helical" evidence="7">
    <location>
        <begin position="77"/>
        <end position="96"/>
    </location>
</feature>
<evidence type="ECO:0000256" key="1">
    <source>
        <dbReference type="ARBA" id="ARBA00004651"/>
    </source>
</evidence>
<feature type="transmembrane region" description="Helical" evidence="7">
    <location>
        <begin position="311"/>
        <end position="340"/>
    </location>
</feature>
<evidence type="ECO:0000256" key="4">
    <source>
        <dbReference type="ARBA" id="ARBA00022692"/>
    </source>
</evidence>
<dbReference type="InterPro" id="IPR028362">
    <property type="entry name" value="AlgI"/>
</dbReference>
<feature type="transmembrane region" description="Helical" evidence="7">
    <location>
        <begin position="635"/>
        <end position="655"/>
    </location>
</feature>
<protein>
    <submittedName>
        <fullName evidence="8">MBOAT family protein</fullName>
    </submittedName>
</protein>
<feature type="transmembrane region" description="Helical" evidence="7">
    <location>
        <begin position="361"/>
        <end position="382"/>
    </location>
</feature>
<dbReference type="GO" id="GO:0042121">
    <property type="term" value="P:alginic acid biosynthetic process"/>
    <property type="evidence" value="ECO:0007669"/>
    <property type="project" value="InterPro"/>
</dbReference>
<reference evidence="8" key="1">
    <citation type="submission" date="2020-04" db="EMBL/GenBank/DDBJ databases">
        <title>Deep metagenomics examines the oral microbiome during advanced dental caries in children, revealing novel taxa and co-occurrences with host molecules.</title>
        <authorList>
            <person name="Baker J.L."/>
            <person name="Morton J.T."/>
            <person name="Dinis M."/>
            <person name="Alvarez R."/>
            <person name="Tran N.C."/>
            <person name="Knight R."/>
            <person name="Edlund A."/>
        </authorList>
    </citation>
    <scope>NUCLEOTIDE SEQUENCE</scope>
    <source>
        <strain evidence="8">JCVI_48_bin.5</strain>
    </source>
</reference>
<dbReference type="InterPro" id="IPR004299">
    <property type="entry name" value="MBOAT_fam"/>
</dbReference>
<accession>A0A930E0K0</accession>
<dbReference type="InterPro" id="IPR051085">
    <property type="entry name" value="MB_O-acyltransferase"/>
</dbReference>
<dbReference type="PIRSF" id="PIRSF500217">
    <property type="entry name" value="AlgI"/>
    <property type="match status" value="1"/>
</dbReference>
<comment type="subcellular location">
    <subcellularLocation>
        <location evidence="1">Cell membrane</location>
        <topology evidence="1">Multi-pass membrane protein</topology>
    </subcellularLocation>
</comment>
<feature type="transmembrane region" description="Helical" evidence="7">
    <location>
        <begin position="108"/>
        <end position="125"/>
    </location>
</feature>
<keyword evidence="6 7" id="KW-0472">Membrane</keyword>
<dbReference type="GO" id="GO:0005886">
    <property type="term" value="C:plasma membrane"/>
    <property type="evidence" value="ECO:0007669"/>
    <property type="project" value="UniProtKB-SubCell"/>
</dbReference>
<evidence type="ECO:0000256" key="3">
    <source>
        <dbReference type="ARBA" id="ARBA00022475"/>
    </source>
</evidence>
<proteinExistence type="inferred from homology"/>
<dbReference type="InterPro" id="IPR024194">
    <property type="entry name" value="Ac/AlaTfrase_AlgI/DltB"/>
</dbReference>
<evidence type="ECO:0000256" key="5">
    <source>
        <dbReference type="ARBA" id="ARBA00022989"/>
    </source>
</evidence>
<gene>
    <name evidence="8" type="ORF">HXM91_03850</name>
</gene>
<sequence length="662" mass="75751">MQFSQMIFVAGFLPLFLLLYFGKKELAWKNAVFFLASCFFLLFQGLLAVAFLCVFTFFVFFMGKALGKAAEEKKKKLFFLSLAGIILPLAFFKYSAALPFLPKVVKGWMPFGISFYSFRFIAYLYDCYQGKEVEQDIFSFSLFAFAFPVLSQGPILRYSEMREEIKNRAFSYEAFSHGLFRFTFGLWKKLALADALGSLSVEVLSLDSLKNASMLQSSSPSFSFLAVFLSGISYMLQIFLDFSAYTDMAIGIGEICGFTLPENFQAPYSARSIRDFWRRWHISLSMFFRDYVYIPLGGNRVPFPLQVRNLLLIWVLTGIWHGSTANFILWGLYFFVFILLELCCKKLWKRIHKSEGGAFSIVLRCLQHVYTLVVLYFSWILFRFSDFQSLKNILWLHTLPKSLALVDGKTLLIAKSNIFLLLVAILFSGNLLSSLEEEWQKLLFRGKSRLARKKRASLGFYGMEDAEEDSPEAGTDSPEARMDSTKTLVNTPEVTAIDTGEAALKGVLEATIEESIFGTSSDRKDLFPEEKYPMLKLSLDGEGDPRPEEISGETEVQKEEAVSLAEEGVKSEVKADAKIESEELLREEKVEAELSQENQEDLLRHEKILRRIQRRTKLNIFFLDHAEQLYFWGKLLAAIAFLLLSFALMAGQSYMPFLYNQF</sequence>
<dbReference type="Pfam" id="PF03062">
    <property type="entry name" value="MBOAT"/>
    <property type="match status" value="1"/>
</dbReference>
<comment type="caution">
    <text evidence="8">The sequence shown here is derived from an EMBL/GenBank/DDBJ whole genome shotgun (WGS) entry which is preliminary data.</text>
</comment>
<keyword evidence="5 7" id="KW-1133">Transmembrane helix</keyword>
<feature type="transmembrane region" description="Helical" evidence="7">
    <location>
        <begin position="418"/>
        <end position="435"/>
    </location>
</feature>
<dbReference type="AlphaFoldDB" id="A0A930E0K0"/>
<name>A0A930E0K0_9FIRM</name>
<evidence type="ECO:0000256" key="6">
    <source>
        <dbReference type="ARBA" id="ARBA00023136"/>
    </source>
</evidence>